<evidence type="ECO:0000256" key="2">
    <source>
        <dbReference type="SAM" id="MobiDB-lite"/>
    </source>
</evidence>
<dbReference type="InterPro" id="IPR046865">
    <property type="entry name" value="FapA_b_solenoid"/>
</dbReference>
<name>A0A1V1P3A1_9BACT</name>
<gene>
    <name evidence="4" type="ORF">OMM_04026</name>
</gene>
<dbReference type="Pfam" id="PF03961">
    <property type="entry name" value="FapA"/>
    <property type="match status" value="2"/>
</dbReference>
<proteinExistence type="predicted"/>
<feature type="coiled-coil region" evidence="1">
    <location>
        <begin position="459"/>
        <end position="486"/>
    </location>
</feature>
<dbReference type="InterPro" id="IPR046866">
    <property type="entry name" value="FapA_N"/>
</dbReference>
<organism evidence="4 5">
    <name type="scientific">Candidatus Magnetoglobus multicellularis str. Araruama</name>
    <dbReference type="NCBI Taxonomy" id="890399"/>
    <lineage>
        <taxon>Bacteria</taxon>
        <taxon>Pseudomonadati</taxon>
        <taxon>Thermodesulfobacteriota</taxon>
        <taxon>Desulfobacteria</taxon>
        <taxon>Desulfobacterales</taxon>
        <taxon>Desulfobacteraceae</taxon>
        <taxon>Candidatus Magnetoglobus</taxon>
    </lineage>
</organism>
<evidence type="ECO:0000313" key="5">
    <source>
        <dbReference type="Proteomes" id="UP000189670"/>
    </source>
</evidence>
<dbReference type="SUPFAM" id="SSF49464">
    <property type="entry name" value="Carboxypeptidase regulatory domain-like"/>
    <property type="match status" value="1"/>
</dbReference>
<sequence>MLAEIIPPEEGKPGLDVTGKVIDVAKPKNAVLKTGKGVQRSPDGLKIFAGVNGMPELDQSSKINVHQVLTINGDVGMQTGHIFFDGIVHVKGEVCPGFQVKAEKLETSAIMNAEVNTTGDVLVSGGIVGAKIKANGVVKSKYMKAAQITTKNDVQVEKEIVDSNINVGGKCLCERGKIVASQITAAQGVRAAEIGSDYSASCHIMVGVSSKVQKQLKRLKNTLEHCKRDEQADVKAEISRIKARELSGVADATADIVAAKGIIGAEIQTRGKVVAGYLKNVVIESLGHVVVQKEIMKSKVQSGGEINVQNGKILISNLVALGNITALEVGTEVSGPSKLSFGVNEAVKERLASFNKSLEDKQKDLEQSKPLLESYHQKFKTFETDAQDISWIKQYTKKLSGPMRRKLDSLDQVPPQNRMLKIKEYMVSMDSKMKASDYTKEFRNLQHIQEYMEKYFGRHEKMRTQITNLETKVKDLGTEIKTLQSDIRALSSTAITNPGASIRINGRIYSRTDLQSANAAMLLTQDFGPCKITEDASKIVIQKTGATPPQTPSKATSPKTDTTKKPESQKKDVKKVTVYGRVVASVGGMAASGVPNVSVAMKGWREEKQVHTDNNGDFVIPLLKPGKYTLTIQSKNRPVLVQKLKLKDQKKWTWAS</sequence>
<dbReference type="InterPro" id="IPR005646">
    <property type="entry name" value="FapA"/>
</dbReference>
<evidence type="ECO:0000256" key="1">
    <source>
        <dbReference type="SAM" id="Coils"/>
    </source>
</evidence>
<comment type="caution">
    <text evidence="4">The sequence shown here is derived from an EMBL/GenBank/DDBJ whole genome shotgun (WGS) entry which is preliminary data.</text>
</comment>
<reference evidence="5" key="1">
    <citation type="submission" date="2012-11" db="EMBL/GenBank/DDBJ databases">
        <authorList>
            <person name="Lucero-Rivera Y.E."/>
            <person name="Tovar-Ramirez D."/>
        </authorList>
    </citation>
    <scope>NUCLEOTIDE SEQUENCE [LARGE SCALE GENOMIC DNA]</scope>
    <source>
        <strain evidence="5">Araruama</strain>
    </source>
</reference>
<evidence type="ECO:0000313" key="4">
    <source>
        <dbReference type="EMBL" id="ETR69284.1"/>
    </source>
</evidence>
<feature type="compositionally biased region" description="Basic and acidic residues" evidence="2">
    <location>
        <begin position="561"/>
        <end position="572"/>
    </location>
</feature>
<dbReference type="InterPro" id="IPR008969">
    <property type="entry name" value="CarboxyPept-like_regulatory"/>
</dbReference>
<feature type="region of interest" description="Disordered" evidence="2">
    <location>
        <begin position="543"/>
        <end position="572"/>
    </location>
</feature>
<dbReference type="EMBL" id="ATBP01000685">
    <property type="protein sequence ID" value="ETR69284.1"/>
    <property type="molecule type" value="Genomic_DNA"/>
</dbReference>
<dbReference type="Gene3D" id="2.60.40.1120">
    <property type="entry name" value="Carboxypeptidase-like, regulatory domain"/>
    <property type="match status" value="1"/>
</dbReference>
<dbReference type="PANTHER" id="PTHR38032:SF1">
    <property type="entry name" value="RNA-BINDING PROTEIN KHPB N-TERMINAL DOMAIN-CONTAINING PROTEIN"/>
    <property type="match status" value="1"/>
</dbReference>
<accession>A0A1V1P3A1</accession>
<keyword evidence="1" id="KW-0175">Coiled coil</keyword>
<dbReference type="Pfam" id="PF20250">
    <property type="entry name" value="FapA_N"/>
    <property type="match status" value="1"/>
</dbReference>
<dbReference type="AlphaFoldDB" id="A0A1V1P3A1"/>
<feature type="compositionally biased region" description="Polar residues" evidence="2">
    <location>
        <begin position="544"/>
        <end position="560"/>
    </location>
</feature>
<protein>
    <recommendedName>
        <fullName evidence="3">Flagellar Assembly Protein A N-terminal region domain-containing protein</fullName>
    </recommendedName>
</protein>
<evidence type="ECO:0000259" key="3">
    <source>
        <dbReference type="Pfam" id="PF20250"/>
    </source>
</evidence>
<dbReference type="Proteomes" id="UP000189670">
    <property type="component" value="Unassembled WGS sequence"/>
</dbReference>
<feature type="domain" description="Flagellar Assembly Protein A N-terminal region" evidence="3">
    <location>
        <begin position="2"/>
        <end position="58"/>
    </location>
</feature>
<dbReference type="PANTHER" id="PTHR38032">
    <property type="entry name" value="POLYMERASE-RELATED"/>
    <property type="match status" value="1"/>
</dbReference>